<dbReference type="EMBL" id="OC000599">
    <property type="protein sequence ID" value="CAD7257808.1"/>
    <property type="molecule type" value="Genomic_DNA"/>
</dbReference>
<organism evidence="2">
    <name type="scientific">Timema shepardi</name>
    <name type="common">Walking stick</name>
    <dbReference type="NCBI Taxonomy" id="629360"/>
    <lineage>
        <taxon>Eukaryota</taxon>
        <taxon>Metazoa</taxon>
        <taxon>Ecdysozoa</taxon>
        <taxon>Arthropoda</taxon>
        <taxon>Hexapoda</taxon>
        <taxon>Insecta</taxon>
        <taxon>Pterygota</taxon>
        <taxon>Neoptera</taxon>
        <taxon>Polyneoptera</taxon>
        <taxon>Phasmatodea</taxon>
        <taxon>Timematodea</taxon>
        <taxon>Timematoidea</taxon>
        <taxon>Timematidae</taxon>
        <taxon>Timema</taxon>
    </lineage>
</organism>
<evidence type="ECO:0000313" key="2">
    <source>
        <dbReference type="EMBL" id="CAD7257808.1"/>
    </source>
</evidence>
<sequence length="191" mass="20578">MIMNRSINGCLRIRDRISRRSEDSSIHLIASCAWSLSTMPKDRLQELRASAPADYYRDSQVTLVVDTSINADEKSITVFLAKKPGVLSSWFSTSESRSPQSELWTGVSGERTGVSSVRTGVSSERTGVSSVSGVRTGVSGVRTGVSGERTGVSSVRTGVSGERTGVSGVRTGVCVSRVIAVYRVRDKCWPK</sequence>
<gene>
    <name evidence="2" type="ORF">TSIB3V08_LOCUS2065</name>
</gene>
<reference evidence="2" key="1">
    <citation type="submission" date="2020-11" db="EMBL/GenBank/DDBJ databases">
        <authorList>
            <person name="Tran Van P."/>
        </authorList>
    </citation>
    <scope>NUCLEOTIDE SEQUENCE</scope>
</reference>
<feature type="region of interest" description="Disordered" evidence="1">
    <location>
        <begin position="139"/>
        <end position="159"/>
    </location>
</feature>
<feature type="compositionally biased region" description="Low complexity" evidence="1">
    <location>
        <begin position="139"/>
        <end position="149"/>
    </location>
</feature>
<proteinExistence type="predicted"/>
<protein>
    <submittedName>
        <fullName evidence="2">Uncharacterized protein</fullName>
    </submittedName>
</protein>
<evidence type="ECO:0000256" key="1">
    <source>
        <dbReference type="SAM" id="MobiDB-lite"/>
    </source>
</evidence>
<dbReference type="AlphaFoldDB" id="A0A7R9ANU1"/>
<accession>A0A7R9ANU1</accession>
<name>A0A7R9ANU1_TIMSH</name>